<evidence type="ECO:0000259" key="3">
    <source>
        <dbReference type="Pfam" id="PF01370"/>
    </source>
</evidence>
<dbReference type="InterPro" id="IPR036291">
    <property type="entry name" value="NAD(P)-bd_dom_sf"/>
</dbReference>
<evidence type="ECO:0000256" key="1">
    <source>
        <dbReference type="ARBA" id="ARBA00005125"/>
    </source>
</evidence>
<protein>
    <submittedName>
        <fullName evidence="4">Nucleoside-diphosphate sugar epimerase</fullName>
    </submittedName>
</protein>
<evidence type="ECO:0000313" key="5">
    <source>
        <dbReference type="Proteomes" id="UP000239089"/>
    </source>
</evidence>
<keyword evidence="5" id="KW-1185">Reference proteome</keyword>
<dbReference type="RefSeq" id="WP_104506745.1">
    <property type="nucleotide sequence ID" value="NZ_JACIGC010000005.1"/>
</dbReference>
<dbReference type="PANTHER" id="PTHR43000">
    <property type="entry name" value="DTDP-D-GLUCOSE 4,6-DEHYDRATASE-RELATED"/>
    <property type="match status" value="1"/>
</dbReference>
<sequence length="319" mass="35163">MTQYIVTGCAGFIGSTLVDRLLANGHGVIGVDNFSTGQRRFLENALTSDHFKLFELDLLDLDALKGAFQGGEIVVHLAANADVRFGTQHTRRDLEQNTIATYNVLEAMRANGVRQLGFSSTGSVYGEAKVIPTPEDAPFPIQTSLYGASKAAGEGLISAYCEGFGFRACVFRFVSILGERYTHGHVFDFYRSLRDNPNELPVLGNGQQRKSYLHVQDCVDAILLALDRMPEKYNIYNLGVDSYCQVNDSIGWICEALGVTPKLVYSGGERGWIGDNPFIFLDTARIRALGWTPKLSIKQGVLATVKFLQNNEWVYGARA</sequence>
<feature type="domain" description="NAD-dependent epimerase/dehydratase" evidence="3">
    <location>
        <begin position="5"/>
        <end position="239"/>
    </location>
</feature>
<dbReference type="EMBL" id="NHSJ01000038">
    <property type="protein sequence ID" value="PPQ32512.1"/>
    <property type="molecule type" value="Genomic_DNA"/>
</dbReference>
<dbReference type="OrthoDB" id="9801785at2"/>
<dbReference type="SUPFAM" id="SSF51735">
    <property type="entry name" value="NAD(P)-binding Rossmann-fold domains"/>
    <property type="match status" value="1"/>
</dbReference>
<name>A0A2S6ND26_9HYPH</name>
<evidence type="ECO:0000256" key="2">
    <source>
        <dbReference type="ARBA" id="ARBA00007637"/>
    </source>
</evidence>
<gene>
    <name evidence="4" type="ORF">CCR94_04820</name>
</gene>
<dbReference type="Pfam" id="PF01370">
    <property type="entry name" value="Epimerase"/>
    <property type="match status" value="1"/>
</dbReference>
<dbReference type="CDD" id="cd05234">
    <property type="entry name" value="UDP_G4E_2_SDR_e"/>
    <property type="match status" value="1"/>
</dbReference>
<comment type="similarity">
    <text evidence="2">Belongs to the NAD(P)-dependent epimerase/dehydratase family.</text>
</comment>
<dbReference type="Gene3D" id="3.90.25.10">
    <property type="entry name" value="UDP-galactose 4-epimerase, domain 1"/>
    <property type="match status" value="1"/>
</dbReference>
<reference evidence="4 5" key="1">
    <citation type="journal article" date="2018" name="Arch. Microbiol.">
        <title>New insights into the metabolic potential of the phototrophic purple bacterium Rhodopila globiformis DSM 161(T) from its draft genome sequence and evidence for a vanadium-dependent nitrogenase.</title>
        <authorList>
            <person name="Imhoff J.F."/>
            <person name="Rahn T."/>
            <person name="Kunzel S."/>
            <person name="Neulinger S.C."/>
        </authorList>
    </citation>
    <scope>NUCLEOTIDE SEQUENCE [LARGE SCALE GENOMIC DNA]</scope>
    <source>
        <strain evidence="4 5">DSM 16996</strain>
    </source>
</reference>
<proteinExistence type="inferred from homology"/>
<dbReference type="Proteomes" id="UP000239089">
    <property type="component" value="Unassembled WGS sequence"/>
</dbReference>
<dbReference type="InterPro" id="IPR001509">
    <property type="entry name" value="Epimerase_deHydtase"/>
</dbReference>
<dbReference type="AlphaFoldDB" id="A0A2S6ND26"/>
<evidence type="ECO:0000313" key="4">
    <source>
        <dbReference type="EMBL" id="PPQ32512.1"/>
    </source>
</evidence>
<comment type="caution">
    <text evidence="4">The sequence shown here is derived from an EMBL/GenBank/DDBJ whole genome shotgun (WGS) entry which is preliminary data.</text>
</comment>
<comment type="pathway">
    <text evidence="1">Bacterial outer membrane biogenesis; LPS O-antigen biosynthesis.</text>
</comment>
<organism evidence="4 5">
    <name type="scientific">Rhodoblastus sphagnicola</name>
    <dbReference type="NCBI Taxonomy" id="333368"/>
    <lineage>
        <taxon>Bacteria</taxon>
        <taxon>Pseudomonadati</taxon>
        <taxon>Pseudomonadota</taxon>
        <taxon>Alphaproteobacteria</taxon>
        <taxon>Hyphomicrobiales</taxon>
        <taxon>Rhodoblastaceae</taxon>
        <taxon>Rhodoblastus</taxon>
    </lineage>
</organism>
<accession>A0A2S6ND26</accession>
<dbReference type="Gene3D" id="3.40.50.720">
    <property type="entry name" value="NAD(P)-binding Rossmann-like Domain"/>
    <property type="match status" value="1"/>
</dbReference>